<keyword evidence="2" id="KW-0812">Transmembrane</keyword>
<name>A0A4U0UYS5_9PEZI</name>
<organism evidence="3 4">
    <name type="scientific">Friedmanniomyces endolithicus</name>
    <dbReference type="NCBI Taxonomy" id="329885"/>
    <lineage>
        <taxon>Eukaryota</taxon>
        <taxon>Fungi</taxon>
        <taxon>Dikarya</taxon>
        <taxon>Ascomycota</taxon>
        <taxon>Pezizomycotina</taxon>
        <taxon>Dothideomycetes</taxon>
        <taxon>Dothideomycetidae</taxon>
        <taxon>Mycosphaerellales</taxon>
        <taxon>Teratosphaeriaceae</taxon>
        <taxon>Friedmanniomyces</taxon>
    </lineage>
</organism>
<feature type="compositionally biased region" description="Basic and acidic residues" evidence="1">
    <location>
        <begin position="250"/>
        <end position="263"/>
    </location>
</feature>
<evidence type="ECO:0000256" key="2">
    <source>
        <dbReference type="SAM" id="Phobius"/>
    </source>
</evidence>
<feature type="region of interest" description="Disordered" evidence="1">
    <location>
        <begin position="387"/>
        <end position="408"/>
    </location>
</feature>
<dbReference type="EMBL" id="NAJP01000028">
    <property type="protein sequence ID" value="TKA41257.1"/>
    <property type="molecule type" value="Genomic_DNA"/>
</dbReference>
<feature type="compositionally biased region" description="Polar residues" evidence="1">
    <location>
        <begin position="286"/>
        <end position="300"/>
    </location>
</feature>
<feature type="region of interest" description="Disordered" evidence="1">
    <location>
        <begin position="31"/>
        <end position="62"/>
    </location>
</feature>
<comment type="caution">
    <text evidence="3">The sequence shown here is derived from an EMBL/GenBank/DDBJ whole genome shotgun (WGS) entry which is preliminary data.</text>
</comment>
<keyword evidence="2" id="KW-1133">Transmembrane helix</keyword>
<dbReference type="Proteomes" id="UP000310066">
    <property type="component" value="Unassembled WGS sequence"/>
</dbReference>
<proteinExistence type="predicted"/>
<feature type="region of interest" description="Disordered" evidence="1">
    <location>
        <begin position="286"/>
        <end position="324"/>
    </location>
</feature>
<evidence type="ECO:0000313" key="4">
    <source>
        <dbReference type="Proteomes" id="UP000310066"/>
    </source>
</evidence>
<protein>
    <submittedName>
        <fullName evidence="3">Uncharacterized protein</fullName>
    </submittedName>
</protein>
<evidence type="ECO:0000313" key="3">
    <source>
        <dbReference type="EMBL" id="TKA41257.1"/>
    </source>
</evidence>
<dbReference type="STRING" id="329885.A0A4U0UYS5"/>
<feature type="region of interest" description="Disordered" evidence="1">
    <location>
        <begin position="236"/>
        <end position="263"/>
    </location>
</feature>
<sequence length="433" mass="47294">MTITVRDSELANGNTSIDQAVATSTSQSFATTSLNTSFPPSSTTLSTSSGVTTSRTDGVSASTNAISASPTVATAHAAVTSTSSNDIVWGPAITASPMPNADLSIDQTSSHEDQGFSEGAKQVTIATTVIGGVFIIALLVYAVYQRRRGATFSEIARFRHHYPSTIGFNPTPRDARLTALPIYRETRYSVRSSQHASLASFHNPARYTAPRQPPQPLPREVTQKFHLQNPYVRNLWKTAHPPSVPGTPLRETHSAMEDETAPVRKPEKARFASYRLSGRSFVTQQSIAETAKSSPKSSFTERPLSKASAVPPTPPDTPYSRRNLRDHWSWTNSQAPATPRMYAPSSRSSISTLPRFRNVTSWVRGQNHRVDKVQPAAELPREKRPILKNKASLPRLAPPPVTRKLTRARAEQVRIGSLSSIVLPRPEQEALSP</sequence>
<reference evidence="3 4" key="1">
    <citation type="submission" date="2017-03" db="EMBL/GenBank/DDBJ databases">
        <title>Genomes of endolithic fungi from Antarctica.</title>
        <authorList>
            <person name="Coleine C."/>
            <person name="Masonjones S."/>
            <person name="Stajich J.E."/>
        </authorList>
    </citation>
    <scope>NUCLEOTIDE SEQUENCE [LARGE SCALE GENOMIC DNA]</scope>
    <source>
        <strain evidence="3 4">CCFEE 5311</strain>
    </source>
</reference>
<evidence type="ECO:0000256" key="1">
    <source>
        <dbReference type="SAM" id="MobiDB-lite"/>
    </source>
</evidence>
<feature type="compositionally biased region" description="Low complexity" evidence="1">
    <location>
        <begin position="31"/>
        <end position="60"/>
    </location>
</feature>
<feature type="transmembrane region" description="Helical" evidence="2">
    <location>
        <begin position="123"/>
        <end position="144"/>
    </location>
</feature>
<dbReference type="AlphaFoldDB" id="A0A4U0UYS5"/>
<accession>A0A4U0UYS5</accession>
<dbReference type="OrthoDB" id="3945785at2759"/>
<keyword evidence="2" id="KW-0472">Membrane</keyword>
<gene>
    <name evidence="3" type="ORF">B0A54_06159</name>
</gene>